<dbReference type="Proteomes" id="UP001431313">
    <property type="component" value="Unassembled WGS sequence"/>
</dbReference>
<comment type="caution">
    <text evidence="3">The sequence shown here is derived from an EMBL/GenBank/DDBJ whole genome shotgun (WGS) entry which is preliminary data.</text>
</comment>
<evidence type="ECO:0000256" key="1">
    <source>
        <dbReference type="SAM" id="MobiDB-lite"/>
    </source>
</evidence>
<dbReference type="EMBL" id="JANUGQ010000035">
    <property type="protein sequence ID" value="MCS0639393.1"/>
    <property type="molecule type" value="Genomic_DNA"/>
</dbReference>
<accession>A0ABT2CPM9</accession>
<evidence type="ECO:0000313" key="4">
    <source>
        <dbReference type="Proteomes" id="UP001431313"/>
    </source>
</evidence>
<evidence type="ECO:0000313" key="3">
    <source>
        <dbReference type="EMBL" id="MCS0639393.1"/>
    </source>
</evidence>
<feature type="transmembrane region" description="Helical" evidence="2">
    <location>
        <begin position="94"/>
        <end position="113"/>
    </location>
</feature>
<evidence type="ECO:0008006" key="5">
    <source>
        <dbReference type="Google" id="ProtNLM"/>
    </source>
</evidence>
<sequence length="155" mass="16486">MTDSHRPAPAGSSLDIAMQWAQLPPEHLKIALKALEPELARQHELRLLQERLAAEERRERRSHSLYLGGLICGFTLAAAMLTGAVVVGINGLPWLAAMLAGPSVLSLAALFVLRRTDAVSARETARAHRAALAAAQPPQPLPQPGQGTGSPTVPM</sequence>
<keyword evidence="4" id="KW-1185">Reference proteome</keyword>
<keyword evidence="2" id="KW-1133">Transmembrane helix</keyword>
<proteinExistence type="predicted"/>
<dbReference type="RefSeq" id="WP_258790719.1">
    <property type="nucleotide sequence ID" value="NZ_JANUGQ010000035.1"/>
</dbReference>
<keyword evidence="2" id="KW-0472">Membrane</keyword>
<evidence type="ECO:0000256" key="2">
    <source>
        <dbReference type="SAM" id="Phobius"/>
    </source>
</evidence>
<feature type="transmembrane region" description="Helical" evidence="2">
    <location>
        <begin position="65"/>
        <end position="88"/>
    </location>
</feature>
<gene>
    <name evidence="3" type="ORF">NX801_27910</name>
</gene>
<name>A0ABT2CPM9_9ACTN</name>
<protein>
    <recommendedName>
        <fullName evidence="5">Holin-X, holin superfamily III</fullName>
    </recommendedName>
</protein>
<reference evidence="3" key="1">
    <citation type="submission" date="2022-08" db="EMBL/GenBank/DDBJ databases">
        <authorList>
            <person name="Somphong A."/>
            <person name="Phongsopitanun W."/>
        </authorList>
    </citation>
    <scope>NUCLEOTIDE SEQUENCE</scope>
    <source>
        <strain evidence="3">LP05-1</strain>
    </source>
</reference>
<feature type="region of interest" description="Disordered" evidence="1">
    <location>
        <begin position="129"/>
        <end position="155"/>
    </location>
</feature>
<keyword evidence="2" id="KW-0812">Transmembrane</keyword>
<organism evidence="3 4">
    <name type="scientific">Streptomyces pyxinae</name>
    <dbReference type="NCBI Taxonomy" id="2970734"/>
    <lineage>
        <taxon>Bacteria</taxon>
        <taxon>Bacillati</taxon>
        <taxon>Actinomycetota</taxon>
        <taxon>Actinomycetes</taxon>
        <taxon>Kitasatosporales</taxon>
        <taxon>Streptomycetaceae</taxon>
        <taxon>Streptomyces</taxon>
    </lineage>
</organism>